<reference evidence="1 2" key="1">
    <citation type="journal article" date="2019" name="Commun. Biol.">
        <title>The bagworm genome reveals a unique fibroin gene that provides high tensile strength.</title>
        <authorList>
            <person name="Kono N."/>
            <person name="Nakamura H."/>
            <person name="Ohtoshi R."/>
            <person name="Tomita M."/>
            <person name="Numata K."/>
            <person name="Arakawa K."/>
        </authorList>
    </citation>
    <scope>NUCLEOTIDE SEQUENCE [LARGE SCALE GENOMIC DNA]</scope>
</reference>
<organism evidence="1 2">
    <name type="scientific">Eumeta variegata</name>
    <name type="common">Bagworm moth</name>
    <name type="synonym">Eumeta japonica</name>
    <dbReference type="NCBI Taxonomy" id="151549"/>
    <lineage>
        <taxon>Eukaryota</taxon>
        <taxon>Metazoa</taxon>
        <taxon>Ecdysozoa</taxon>
        <taxon>Arthropoda</taxon>
        <taxon>Hexapoda</taxon>
        <taxon>Insecta</taxon>
        <taxon>Pterygota</taxon>
        <taxon>Neoptera</taxon>
        <taxon>Endopterygota</taxon>
        <taxon>Lepidoptera</taxon>
        <taxon>Glossata</taxon>
        <taxon>Ditrysia</taxon>
        <taxon>Tineoidea</taxon>
        <taxon>Psychidae</taxon>
        <taxon>Oiketicinae</taxon>
        <taxon>Eumeta</taxon>
    </lineage>
</organism>
<dbReference type="AlphaFoldDB" id="A0A4C1T773"/>
<sequence length="85" mass="9762">MFAHTVNVSLVSFFPSDVSLTSRCHAVAIPHVLSRDKRACQTPENRWPTPPMDLRDLRVTSALPAFWEGMRYLMEEECGNGEWRL</sequence>
<dbReference type="Proteomes" id="UP000299102">
    <property type="component" value="Unassembled WGS sequence"/>
</dbReference>
<gene>
    <name evidence="1" type="ORF">EVAR_5823_1</name>
</gene>
<evidence type="ECO:0000313" key="1">
    <source>
        <dbReference type="EMBL" id="GBP09400.1"/>
    </source>
</evidence>
<keyword evidence="2" id="KW-1185">Reference proteome</keyword>
<accession>A0A4C1T773</accession>
<proteinExistence type="predicted"/>
<dbReference type="EMBL" id="BGZK01000035">
    <property type="protein sequence ID" value="GBP09400.1"/>
    <property type="molecule type" value="Genomic_DNA"/>
</dbReference>
<evidence type="ECO:0000313" key="2">
    <source>
        <dbReference type="Proteomes" id="UP000299102"/>
    </source>
</evidence>
<comment type="caution">
    <text evidence="1">The sequence shown here is derived from an EMBL/GenBank/DDBJ whole genome shotgun (WGS) entry which is preliminary data.</text>
</comment>
<protein>
    <submittedName>
        <fullName evidence="1">Uncharacterized protein</fullName>
    </submittedName>
</protein>
<name>A0A4C1T773_EUMVA</name>